<feature type="coiled-coil region" evidence="2">
    <location>
        <begin position="123"/>
        <end position="150"/>
    </location>
</feature>
<gene>
    <name evidence="3" type="primary">SPTBN5_3</name>
    <name evidence="3" type="ORF">SK128_010905</name>
</gene>
<keyword evidence="2" id="KW-0175">Coiled coil</keyword>
<reference evidence="3 4" key="1">
    <citation type="submission" date="2023-11" db="EMBL/GenBank/DDBJ databases">
        <title>Halocaridina rubra genome assembly.</title>
        <authorList>
            <person name="Smith C."/>
        </authorList>
    </citation>
    <scope>NUCLEOTIDE SEQUENCE [LARGE SCALE GENOMIC DNA]</scope>
    <source>
        <strain evidence="3">EP-1</strain>
        <tissue evidence="3">Whole</tissue>
    </source>
</reference>
<dbReference type="Pfam" id="PF00435">
    <property type="entry name" value="Spectrin"/>
    <property type="match status" value="3"/>
</dbReference>
<accession>A0AAN9ACQ2</accession>
<dbReference type="PANTHER" id="PTHR11915">
    <property type="entry name" value="SPECTRIN/FILAMIN RELATED CYTOSKELETAL PROTEIN"/>
    <property type="match status" value="1"/>
</dbReference>
<name>A0AAN9ACQ2_HALRR</name>
<feature type="non-terminal residue" evidence="3">
    <location>
        <position position="400"/>
    </location>
</feature>
<evidence type="ECO:0000256" key="2">
    <source>
        <dbReference type="SAM" id="Coils"/>
    </source>
</evidence>
<dbReference type="InterPro" id="IPR002017">
    <property type="entry name" value="Spectrin_repeat"/>
</dbReference>
<evidence type="ECO:0000313" key="3">
    <source>
        <dbReference type="EMBL" id="KAK7079492.1"/>
    </source>
</evidence>
<evidence type="ECO:0000256" key="1">
    <source>
        <dbReference type="ARBA" id="ARBA00022737"/>
    </source>
</evidence>
<organism evidence="3 4">
    <name type="scientific">Halocaridina rubra</name>
    <name type="common">Hawaiian red shrimp</name>
    <dbReference type="NCBI Taxonomy" id="373956"/>
    <lineage>
        <taxon>Eukaryota</taxon>
        <taxon>Metazoa</taxon>
        <taxon>Ecdysozoa</taxon>
        <taxon>Arthropoda</taxon>
        <taxon>Crustacea</taxon>
        <taxon>Multicrustacea</taxon>
        <taxon>Malacostraca</taxon>
        <taxon>Eumalacostraca</taxon>
        <taxon>Eucarida</taxon>
        <taxon>Decapoda</taxon>
        <taxon>Pleocyemata</taxon>
        <taxon>Caridea</taxon>
        <taxon>Atyoidea</taxon>
        <taxon>Atyidae</taxon>
        <taxon>Halocaridina</taxon>
    </lineage>
</organism>
<dbReference type="CDD" id="cd00176">
    <property type="entry name" value="SPEC"/>
    <property type="match status" value="1"/>
</dbReference>
<dbReference type="EMBL" id="JAXCGZ010006858">
    <property type="protein sequence ID" value="KAK7079492.1"/>
    <property type="molecule type" value="Genomic_DNA"/>
</dbReference>
<evidence type="ECO:0000313" key="4">
    <source>
        <dbReference type="Proteomes" id="UP001381693"/>
    </source>
</evidence>
<dbReference type="InterPro" id="IPR018159">
    <property type="entry name" value="Spectrin/alpha-actinin"/>
</dbReference>
<dbReference type="FunFam" id="1.20.58.60:FF:000277">
    <property type="entry name" value="Spectrin beta chain, non-erythrocytic"/>
    <property type="match status" value="1"/>
</dbReference>
<dbReference type="SUPFAM" id="SSF46966">
    <property type="entry name" value="Spectrin repeat"/>
    <property type="match status" value="3"/>
</dbReference>
<keyword evidence="1" id="KW-0677">Repeat</keyword>
<dbReference type="SMART" id="SM00150">
    <property type="entry name" value="SPEC"/>
    <property type="match status" value="3"/>
</dbReference>
<protein>
    <submittedName>
        <fullName evidence="3">Spectrin beta chain, non-erythrocytic 5</fullName>
    </submittedName>
</protein>
<dbReference type="Gene3D" id="1.20.58.60">
    <property type="match status" value="3"/>
</dbReference>
<keyword evidence="4" id="KW-1185">Reference proteome</keyword>
<proteinExistence type="predicted"/>
<dbReference type="AlphaFoldDB" id="A0AAN9ACQ2"/>
<comment type="caution">
    <text evidence="3">The sequence shown here is derived from an EMBL/GenBank/DDBJ whole genome shotgun (WGS) entry which is preliminary data.</text>
</comment>
<dbReference type="Proteomes" id="UP001381693">
    <property type="component" value="Unassembled WGS sequence"/>
</dbReference>
<sequence>MANELDAENYHGKDGIRKKEKDILTKWSELLDLLKKHKDNLQNCCVLMGIMREVDTITLSIKELEANFCSDDVGRHLLAVEDLLQKHALMESQVHSMGETIKRLNKQGEAFISSGHKDAPVLKKRLEDLNQGHQALLKKAAERRSKLEDARDLFQFEVDMEEEEAWVIEKQRICQAGVTAKDIRAVLSLQQKHKALEDEMKARRPKSEKILRSGEALMKSNHPEAKAINERIVALKEKWKSLDQYASERRKHLEEAAEACSFNADANEVESWIKEKLPLCQSKDYGEDEPSGLALLQLHNRLEEEIKAYDGDIKAVNTQGQKLVKSGITNLSLSQQQQKSMEEEEEYDWVDETKMEPQEVMVEETFERIEEVMVTEAKEFPTVVARYPFKGQGMNMVKGE</sequence>